<proteinExistence type="predicted"/>
<dbReference type="RefSeq" id="WP_380045056.1">
    <property type="nucleotide sequence ID" value="NZ_JBHSOH010000001.1"/>
</dbReference>
<protein>
    <submittedName>
        <fullName evidence="1">Uncharacterized protein</fullName>
    </submittedName>
</protein>
<dbReference type="Proteomes" id="UP001595979">
    <property type="component" value="Unassembled WGS sequence"/>
</dbReference>
<evidence type="ECO:0000313" key="1">
    <source>
        <dbReference type="EMBL" id="MFC5846739.1"/>
    </source>
</evidence>
<accession>A0ABW1DEL8</accession>
<gene>
    <name evidence="1" type="ORF">ACFPQ6_00315</name>
</gene>
<reference evidence="2" key="1">
    <citation type="journal article" date="2019" name="Int. J. Syst. Evol. Microbiol.">
        <title>The Global Catalogue of Microorganisms (GCM) 10K type strain sequencing project: providing services to taxonomists for standard genome sequencing and annotation.</title>
        <authorList>
            <consortium name="The Broad Institute Genomics Platform"/>
            <consortium name="The Broad Institute Genome Sequencing Center for Infectious Disease"/>
            <person name="Wu L."/>
            <person name="Ma J."/>
        </authorList>
    </citation>
    <scope>NUCLEOTIDE SEQUENCE [LARGE SCALE GENOMIC DNA]</scope>
    <source>
        <strain evidence="2">CGMCC 1.15053</strain>
    </source>
</reference>
<dbReference type="EMBL" id="JBHSOH010000001">
    <property type="protein sequence ID" value="MFC5846739.1"/>
    <property type="molecule type" value="Genomic_DNA"/>
</dbReference>
<name>A0ABW1DEL8_9DEIO</name>
<evidence type="ECO:0000313" key="2">
    <source>
        <dbReference type="Proteomes" id="UP001595979"/>
    </source>
</evidence>
<organism evidence="1 2">
    <name type="scientific">Deinococcus petrolearius</name>
    <dbReference type="NCBI Taxonomy" id="1751295"/>
    <lineage>
        <taxon>Bacteria</taxon>
        <taxon>Thermotogati</taxon>
        <taxon>Deinococcota</taxon>
        <taxon>Deinococci</taxon>
        <taxon>Deinococcales</taxon>
        <taxon>Deinococcaceae</taxon>
        <taxon>Deinococcus</taxon>
    </lineage>
</organism>
<keyword evidence="2" id="KW-1185">Reference proteome</keyword>
<comment type="caution">
    <text evidence="1">The sequence shown here is derived from an EMBL/GenBank/DDBJ whole genome shotgun (WGS) entry which is preliminary data.</text>
</comment>
<sequence>MAAEALLAFQFQEREDGQPSDRARLGAYFLAEQYVIHRMFMQSFSKGG</sequence>